<dbReference type="InterPro" id="IPR019489">
    <property type="entry name" value="Clp_ATPase_C"/>
</dbReference>
<protein>
    <submittedName>
        <fullName evidence="11">Type VI secretion system ATPase TssH</fullName>
    </submittedName>
</protein>
<dbReference type="PROSITE" id="PS00871">
    <property type="entry name" value="CLPAB_2"/>
    <property type="match status" value="1"/>
</dbReference>
<dbReference type="InterPro" id="IPR004176">
    <property type="entry name" value="Clp_R_N"/>
</dbReference>
<dbReference type="AlphaFoldDB" id="A0A2M7RP54"/>
<dbReference type="GO" id="GO:0034605">
    <property type="term" value="P:cellular response to heat"/>
    <property type="evidence" value="ECO:0007669"/>
    <property type="project" value="TreeGrafter"/>
</dbReference>
<keyword evidence="4 8" id="KW-0067">ATP-binding</keyword>
<dbReference type="InterPro" id="IPR003593">
    <property type="entry name" value="AAA+_ATPase"/>
</dbReference>
<organism evidence="11 12">
    <name type="scientific">bacterium (Candidatus Gribaldobacteria) CG_4_10_14_0_8_um_filter_33_9</name>
    <dbReference type="NCBI Taxonomy" id="2014266"/>
    <lineage>
        <taxon>Bacteria</taxon>
        <taxon>Candidatus Gribaldobacteria</taxon>
    </lineage>
</organism>
<dbReference type="InterPro" id="IPR027417">
    <property type="entry name" value="P-loop_NTPase"/>
</dbReference>
<dbReference type="Gene3D" id="1.10.8.60">
    <property type="match status" value="1"/>
</dbReference>
<dbReference type="CDD" id="cd19499">
    <property type="entry name" value="RecA-like_ClpB_Hsp104-like"/>
    <property type="match status" value="1"/>
</dbReference>
<gene>
    <name evidence="11" type="ORF">COY61_00045</name>
</gene>
<dbReference type="EMBL" id="PFMI01000002">
    <property type="protein sequence ID" value="PIZ01269.1"/>
    <property type="molecule type" value="Genomic_DNA"/>
</dbReference>
<dbReference type="SUPFAM" id="SSF52540">
    <property type="entry name" value="P-loop containing nucleoside triphosphate hydrolases"/>
    <property type="match status" value="2"/>
</dbReference>
<dbReference type="InterPro" id="IPR001270">
    <property type="entry name" value="ClpA/B"/>
</dbReference>
<evidence type="ECO:0000256" key="1">
    <source>
        <dbReference type="ARBA" id="ARBA00008675"/>
    </source>
</evidence>
<evidence type="ECO:0000256" key="9">
    <source>
        <dbReference type="SAM" id="Coils"/>
    </source>
</evidence>
<name>A0A2M7RP54_9BACT</name>
<comment type="subunit">
    <text evidence="6">Homohexamer. The oligomerization is ATP-dependent.</text>
</comment>
<evidence type="ECO:0000259" key="10">
    <source>
        <dbReference type="PROSITE" id="PS51903"/>
    </source>
</evidence>
<keyword evidence="3 8" id="KW-0547">Nucleotide-binding</keyword>
<dbReference type="Gene3D" id="1.10.1780.10">
    <property type="entry name" value="Clp, N-terminal domain"/>
    <property type="match status" value="1"/>
</dbReference>
<dbReference type="SMART" id="SM01086">
    <property type="entry name" value="ClpB_D2-small"/>
    <property type="match status" value="1"/>
</dbReference>
<dbReference type="PANTHER" id="PTHR11638:SF18">
    <property type="entry name" value="HEAT SHOCK PROTEIN 104"/>
    <property type="match status" value="1"/>
</dbReference>
<dbReference type="FunFam" id="3.40.50.300:FF:000010">
    <property type="entry name" value="Chaperone clpB 1, putative"/>
    <property type="match status" value="1"/>
</dbReference>
<dbReference type="PRINTS" id="PR00300">
    <property type="entry name" value="CLPPROTEASEA"/>
</dbReference>
<dbReference type="InterPro" id="IPR041546">
    <property type="entry name" value="ClpA/ClpB_AAA_lid"/>
</dbReference>
<dbReference type="PROSITE" id="PS00870">
    <property type="entry name" value="CLPAB_1"/>
    <property type="match status" value="1"/>
</dbReference>
<evidence type="ECO:0000256" key="7">
    <source>
        <dbReference type="PROSITE-ProRule" id="PRU01251"/>
    </source>
</evidence>
<evidence type="ECO:0000256" key="4">
    <source>
        <dbReference type="ARBA" id="ARBA00022840"/>
    </source>
</evidence>
<dbReference type="GO" id="GO:0005737">
    <property type="term" value="C:cytoplasm"/>
    <property type="evidence" value="ECO:0007669"/>
    <property type="project" value="TreeGrafter"/>
</dbReference>
<dbReference type="InterPro" id="IPR028299">
    <property type="entry name" value="ClpA/B_CS2"/>
</dbReference>
<dbReference type="FunFam" id="3.40.50.300:FF:000025">
    <property type="entry name" value="ATP-dependent Clp protease subunit"/>
    <property type="match status" value="1"/>
</dbReference>
<evidence type="ECO:0000313" key="11">
    <source>
        <dbReference type="EMBL" id="PIZ01269.1"/>
    </source>
</evidence>
<dbReference type="InterPro" id="IPR050130">
    <property type="entry name" value="ClpA_ClpB"/>
</dbReference>
<keyword evidence="2 7" id="KW-0677">Repeat</keyword>
<dbReference type="Pfam" id="PF10431">
    <property type="entry name" value="ClpB_D2-small"/>
    <property type="match status" value="1"/>
</dbReference>
<evidence type="ECO:0000256" key="6">
    <source>
        <dbReference type="ARBA" id="ARBA00026057"/>
    </source>
</evidence>
<dbReference type="Proteomes" id="UP000229371">
    <property type="component" value="Unassembled WGS sequence"/>
</dbReference>
<comment type="similarity">
    <text evidence="1 8">Belongs to the ClpA/ClpB family.</text>
</comment>
<evidence type="ECO:0000256" key="8">
    <source>
        <dbReference type="RuleBase" id="RU004432"/>
    </source>
</evidence>
<feature type="domain" description="Clp R" evidence="10">
    <location>
        <begin position="3"/>
        <end position="160"/>
    </location>
</feature>
<evidence type="ECO:0000256" key="3">
    <source>
        <dbReference type="ARBA" id="ARBA00022741"/>
    </source>
</evidence>
<evidence type="ECO:0000313" key="12">
    <source>
        <dbReference type="Proteomes" id="UP000229371"/>
    </source>
</evidence>
<dbReference type="Pfam" id="PF00004">
    <property type="entry name" value="AAA"/>
    <property type="match status" value="1"/>
</dbReference>
<comment type="caution">
    <text evidence="11">The sequence shown here is derived from an EMBL/GenBank/DDBJ whole genome shotgun (WGS) entry which is preliminary data.</text>
</comment>
<dbReference type="SUPFAM" id="SSF81923">
    <property type="entry name" value="Double Clp-N motif"/>
    <property type="match status" value="1"/>
</dbReference>
<dbReference type="CDD" id="cd00009">
    <property type="entry name" value="AAA"/>
    <property type="match status" value="1"/>
</dbReference>
<evidence type="ECO:0000256" key="2">
    <source>
        <dbReference type="ARBA" id="ARBA00022737"/>
    </source>
</evidence>
<dbReference type="Pfam" id="PF17871">
    <property type="entry name" value="AAA_lid_9"/>
    <property type="match status" value="1"/>
</dbReference>
<dbReference type="GO" id="GO:0005524">
    <property type="term" value="F:ATP binding"/>
    <property type="evidence" value="ECO:0007669"/>
    <property type="project" value="UniProtKB-KW"/>
</dbReference>
<keyword evidence="9" id="KW-0175">Coiled coil</keyword>
<dbReference type="FunFam" id="3.40.50.300:FF:000120">
    <property type="entry name" value="ATP-dependent chaperone ClpB"/>
    <property type="match status" value="1"/>
</dbReference>
<dbReference type="PROSITE" id="PS51903">
    <property type="entry name" value="CLP_R"/>
    <property type="match status" value="1"/>
</dbReference>
<dbReference type="Gene3D" id="3.40.50.300">
    <property type="entry name" value="P-loop containing nucleotide triphosphate hydrolases"/>
    <property type="match status" value="3"/>
</dbReference>
<dbReference type="PANTHER" id="PTHR11638">
    <property type="entry name" value="ATP-DEPENDENT CLP PROTEASE"/>
    <property type="match status" value="1"/>
</dbReference>
<dbReference type="SMART" id="SM00382">
    <property type="entry name" value="AAA"/>
    <property type="match status" value="2"/>
</dbReference>
<sequence>MPFVQGGDFTQKAQEAMYQAQNIARKQGQQQVDALHLLQCLLYQEDSIVLTVLHNLEIDIEDLKTKVNKAIEQIPVLQKPQSIGQFYLTQDLVEVLDAARQEAMAMGDDFISIEHLFLGILNIKTRAQEIFQNIKFLFPSFLTSINREVVLQVLVKIRGGEKITDPQPESKYEVIKKYSRNLTEDAREGKLDPVIGREMEIRRLMQVLGRRTKNNPVLIGEAGVGKTAIVEGLAKKIIDMNVPDCLKNKELIALDLGALIAGTKYRGEFEARIKAFLRELKKTSDKYILFIDELHTLMGAGAAEGAMDASNLLKPALARGELRAIGATTLKEYQKYIEKDTALERRFQPILVQEPSVTDTISILRGIKEKYEVHHGVKIKDSALQAAAELSNRYISDRFLPDKAVDLMDEAASALRLQIESEPLELEEIKNQITKLEIEKEALKKEKDSSIRSKALEKDLADLKEQAKGLNAKWVSEKKSIQEIKDLKKEIDFTNFQIEKAQREADLQKVAELKYGKAPQLKKDLCIKEKKLQSLQKNSLLKETVSEEDIAEVVSKWVGILVTRLIETEAKKLENMEQVLKARVVGQDEAISAIANAIRRGRAGISEENRPIGVFLFLGPTGVGKTETARALADFLFNTEKALVRLDMSEYMEKYSVSKIIGAAPGYVGYEEGGQMTEKIRRRPYSIILLDEIEKAHPEIANLLLQVFEDGRLTDAKGRLVSFKNTIIIMTSNLGSEYISEMQSFGFETKDKAVISRQENLKNKVQQVLKESFRPEFLNRIDEIIIFNYLGKKEINEIIDLELKKIKDRLLKAKNIKIKFSKELKLHLTEKGFDANLGARPLKRIIQKMILDPLSLKIITSEIKPEMQVSVNLEKENIIFQSFFSPARKKEELTKV</sequence>
<dbReference type="Pfam" id="PF07724">
    <property type="entry name" value="AAA_2"/>
    <property type="match status" value="1"/>
</dbReference>
<evidence type="ECO:0000256" key="5">
    <source>
        <dbReference type="ARBA" id="ARBA00023186"/>
    </source>
</evidence>
<dbReference type="GO" id="GO:0016887">
    <property type="term" value="F:ATP hydrolysis activity"/>
    <property type="evidence" value="ECO:0007669"/>
    <property type="project" value="InterPro"/>
</dbReference>
<accession>A0A2M7RP54</accession>
<feature type="coiled-coil region" evidence="9">
    <location>
        <begin position="419"/>
        <end position="504"/>
    </location>
</feature>
<dbReference type="InterPro" id="IPR018368">
    <property type="entry name" value="ClpA/B_CS1"/>
</dbReference>
<dbReference type="InterPro" id="IPR003959">
    <property type="entry name" value="ATPase_AAA_core"/>
</dbReference>
<reference evidence="12" key="1">
    <citation type="submission" date="2017-09" db="EMBL/GenBank/DDBJ databases">
        <title>Depth-based differentiation of microbial function through sediment-hosted aquifers and enrichment of novel symbionts in the deep terrestrial subsurface.</title>
        <authorList>
            <person name="Probst A.J."/>
            <person name="Ladd B."/>
            <person name="Jarett J.K."/>
            <person name="Geller-Mcgrath D.E."/>
            <person name="Sieber C.M.K."/>
            <person name="Emerson J.B."/>
            <person name="Anantharaman K."/>
            <person name="Thomas B.C."/>
            <person name="Malmstrom R."/>
            <person name="Stieglmeier M."/>
            <person name="Klingl A."/>
            <person name="Woyke T."/>
            <person name="Ryan C.M."/>
            <person name="Banfield J.F."/>
        </authorList>
    </citation>
    <scope>NUCLEOTIDE SEQUENCE [LARGE SCALE GENOMIC DNA]</scope>
</reference>
<proteinExistence type="inferred from homology"/>
<dbReference type="Pfam" id="PF02861">
    <property type="entry name" value="Clp_N"/>
    <property type="match status" value="1"/>
</dbReference>
<keyword evidence="5 8" id="KW-0143">Chaperone</keyword>
<dbReference type="InterPro" id="IPR036628">
    <property type="entry name" value="Clp_N_dom_sf"/>
</dbReference>